<feature type="transmembrane region" description="Helical" evidence="12">
    <location>
        <begin position="289"/>
        <end position="307"/>
    </location>
</feature>
<protein>
    <recommendedName>
        <fullName evidence="3">histidine kinase</fullName>
        <ecNumber evidence="3">2.7.13.3</ecNumber>
    </recommendedName>
</protein>
<dbReference type="PROSITE" id="PS50109">
    <property type="entry name" value="HIS_KIN"/>
    <property type="match status" value="1"/>
</dbReference>
<keyword evidence="6" id="KW-0808">Transferase</keyword>
<evidence type="ECO:0000256" key="8">
    <source>
        <dbReference type="ARBA" id="ARBA00022777"/>
    </source>
</evidence>
<reference evidence="15 16" key="1">
    <citation type="submission" date="2020-04" db="EMBL/GenBank/DDBJ databases">
        <title>Metagenomic profiling of ammonia- and methane-oxidizing microorganisms in a Dutch drinking water treatment plant.</title>
        <authorList>
            <person name="Poghosyan L."/>
            <person name="Leucker S."/>
        </authorList>
    </citation>
    <scope>NUCLEOTIDE SEQUENCE [LARGE SCALE GENOMIC DNA]</scope>
    <source>
        <strain evidence="15">S-RSF-IL-03</strain>
    </source>
</reference>
<proteinExistence type="predicted"/>
<keyword evidence="7 12" id="KW-0812">Transmembrane</keyword>
<evidence type="ECO:0000256" key="6">
    <source>
        <dbReference type="ARBA" id="ARBA00022679"/>
    </source>
</evidence>
<evidence type="ECO:0000256" key="3">
    <source>
        <dbReference type="ARBA" id="ARBA00012438"/>
    </source>
</evidence>
<dbReference type="InterPro" id="IPR029150">
    <property type="entry name" value="dCache_3"/>
</dbReference>
<evidence type="ECO:0000259" key="14">
    <source>
        <dbReference type="PROSITE" id="PS50885"/>
    </source>
</evidence>
<dbReference type="Pfam" id="PF00672">
    <property type="entry name" value="HAMP"/>
    <property type="match status" value="1"/>
</dbReference>
<keyword evidence="5" id="KW-0597">Phosphoprotein</keyword>
<dbReference type="Gene3D" id="3.30.565.10">
    <property type="entry name" value="Histidine kinase-like ATPase, C-terminal domain"/>
    <property type="match status" value="1"/>
</dbReference>
<dbReference type="SUPFAM" id="SSF47384">
    <property type="entry name" value="Homodimeric domain of signal transducing histidine kinase"/>
    <property type="match status" value="1"/>
</dbReference>
<evidence type="ECO:0000256" key="9">
    <source>
        <dbReference type="ARBA" id="ARBA00022989"/>
    </source>
</evidence>
<dbReference type="PANTHER" id="PTHR45436">
    <property type="entry name" value="SENSOR HISTIDINE KINASE YKOH"/>
    <property type="match status" value="1"/>
</dbReference>
<dbReference type="CDD" id="cd06225">
    <property type="entry name" value="HAMP"/>
    <property type="match status" value="1"/>
</dbReference>
<dbReference type="GO" id="GO:0005886">
    <property type="term" value="C:plasma membrane"/>
    <property type="evidence" value="ECO:0007669"/>
    <property type="project" value="UniProtKB-SubCell"/>
</dbReference>
<dbReference type="InterPro" id="IPR036890">
    <property type="entry name" value="HATPase_C_sf"/>
</dbReference>
<evidence type="ECO:0000313" key="15">
    <source>
        <dbReference type="EMBL" id="NOT33548.1"/>
    </source>
</evidence>
<dbReference type="InterPro" id="IPR050428">
    <property type="entry name" value="TCS_sensor_his_kinase"/>
</dbReference>
<sequence length="611" mass="66006">MIPHISLRWKILVLVLLTPAVLAAATLLTVNRNVSAHVDSSSIHESLEHAVSVFESVLQTRSRELAGGARVIARDPRFFSLLMLGPSQSDSRFVATMRGMAKDFNQIAQTDVFEVLDRRGRVLASVGAASSSRDARAGFVRAVLKGQPVEGILVERKLHFQVALTPVFADGRIVGALLMGREIGPALAHELRTMMKSEVTFVSGAEITGTTLEGPKERAALLAELARLSADPAVDPNLRPVERVKAGGQEFLTLVRRLPGSDPGAAQWYAMQRSFDPETEFAGRMRRHLLVLAAIALLAAGITGLLFSEQILRPIQSLVQGAREMEKGNYDYPLKVKNNDELGYLANRFADMRRQARAYFGGLEQAERLKSRFLAVASHELRTPISVLIGYHDVLANGELGAINPAQAGALQKMRSHLDRLTRLAEDSARFARVTGERLELDFQPQDVQSLVREAVNAGRAAGSGRSVRVEFVCEAGDLTIEADSQSLAHAIFQLVANGIRFTPDGGRVDVRVTRHGERLHVEVRDSGIGIDVEGIGSALANGFSAADSLTYHSARGLEFNARGLGLGLPIASAIVQAHGGTIRAQKGAEGGSLFVIDVPLKRPVEMSEAA</sequence>
<dbReference type="InterPro" id="IPR003661">
    <property type="entry name" value="HisK_dim/P_dom"/>
</dbReference>
<dbReference type="Proteomes" id="UP000580839">
    <property type="component" value="Unassembled WGS sequence"/>
</dbReference>
<dbReference type="InterPro" id="IPR003594">
    <property type="entry name" value="HATPase_dom"/>
</dbReference>
<evidence type="ECO:0000313" key="16">
    <source>
        <dbReference type="Proteomes" id="UP000580839"/>
    </source>
</evidence>
<evidence type="ECO:0000256" key="1">
    <source>
        <dbReference type="ARBA" id="ARBA00000085"/>
    </source>
</evidence>
<evidence type="ECO:0000256" key="12">
    <source>
        <dbReference type="SAM" id="Phobius"/>
    </source>
</evidence>
<dbReference type="PROSITE" id="PS50885">
    <property type="entry name" value="HAMP"/>
    <property type="match status" value="1"/>
</dbReference>
<comment type="catalytic activity">
    <reaction evidence="1">
        <text>ATP + protein L-histidine = ADP + protein N-phospho-L-histidine.</text>
        <dbReference type="EC" id="2.7.13.3"/>
    </reaction>
</comment>
<dbReference type="Gene3D" id="1.10.287.130">
    <property type="match status" value="1"/>
</dbReference>
<gene>
    <name evidence="15" type="ORF">HOP12_05175</name>
</gene>
<dbReference type="GO" id="GO:0000155">
    <property type="term" value="F:phosphorelay sensor kinase activity"/>
    <property type="evidence" value="ECO:0007669"/>
    <property type="project" value="InterPro"/>
</dbReference>
<dbReference type="CDD" id="cd00075">
    <property type="entry name" value="HATPase"/>
    <property type="match status" value="1"/>
</dbReference>
<keyword evidence="10" id="KW-0902">Two-component regulatory system</keyword>
<dbReference type="EC" id="2.7.13.3" evidence="3"/>
<dbReference type="Pfam" id="PF02518">
    <property type="entry name" value="HATPase_c"/>
    <property type="match status" value="1"/>
</dbReference>
<evidence type="ECO:0000256" key="5">
    <source>
        <dbReference type="ARBA" id="ARBA00022553"/>
    </source>
</evidence>
<keyword evidence="8" id="KW-0418">Kinase</keyword>
<dbReference type="Pfam" id="PF14827">
    <property type="entry name" value="dCache_3"/>
    <property type="match status" value="1"/>
</dbReference>
<keyword evidence="9 12" id="KW-1133">Transmembrane helix</keyword>
<dbReference type="CDD" id="cd00082">
    <property type="entry name" value="HisKA"/>
    <property type="match status" value="1"/>
</dbReference>
<keyword evidence="4" id="KW-1003">Cell membrane</keyword>
<evidence type="ECO:0000256" key="11">
    <source>
        <dbReference type="ARBA" id="ARBA00023136"/>
    </source>
</evidence>
<keyword evidence="11 12" id="KW-0472">Membrane</keyword>
<evidence type="ECO:0000256" key="10">
    <source>
        <dbReference type="ARBA" id="ARBA00023012"/>
    </source>
</evidence>
<dbReference type="PANTHER" id="PTHR45436:SF5">
    <property type="entry name" value="SENSOR HISTIDINE KINASE TRCS"/>
    <property type="match status" value="1"/>
</dbReference>
<dbReference type="InterPro" id="IPR005467">
    <property type="entry name" value="His_kinase_dom"/>
</dbReference>
<dbReference type="Gene3D" id="6.10.340.10">
    <property type="match status" value="1"/>
</dbReference>
<dbReference type="InterPro" id="IPR036097">
    <property type="entry name" value="HisK_dim/P_sf"/>
</dbReference>
<evidence type="ECO:0000256" key="7">
    <source>
        <dbReference type="ARBA" id="ARBA00022692"/>
    </source>
</evidence>
<dbReference type="SMART" id="SM00388">
    <property type="entry name" value="HisKA"/>
    <property type="match status" value="1"/>
</dbReference>
<accession>A0A849SCW3</accession>
<organism evidence="15 16">
    <name type="scientific">Eiseniibacteriota bacterium</name>
    <dbReference type="NCBI Taxonomy" id="2212470"/>
    <lineage>
        <taxon>Bacteria</taxon>
        <taxon>Candidatus Eiseniibacteriota</taxon>
    </lineage>
</organism>
<dbReference type="InterPro" id="IPR003660">
    <property type="entry name" value="HAMP_dom"/>
</dbReference>
<dbReference type="InterPro" id="IPR029151">
    <property type="entry name" value="Sensor-like_sf"/>
</dbReference>
<feature type="domain" description="Histidine kinase" evidence="13">
    <location>
        <begin position="376"/>
        <end position="603"/>
    </location>
</feature>
<dbReference type="SMART" id="SM00387">
    <property type="entry name" value="HATPase_c"/>
    <property type="match status" value="1"/>
</dbReference>
<dbReference type="SMART" id="SM00304">
    <property type="entry name" value="HAMP"/>
    <property type="match status" value="1"/>
</dbReference>
<comment type="caution">
    <text evidence="15">The sequence shown here is derived from an EMBL/GenBank/DDBJ whole genome shotgun (WGS) entry which is preliminary data.</text>
</comment>
<dbReference type="PRINTS" id="PR00344">
    <property type="entry name" value="BCTRLSENSOR"/>
</dbReference>
<feature type="domain" description="HAMP" evidence="14">
    <location>
        <begin position="309"/>
        <end position="361"/>
    </location>
</feature>
<name>A0A849SCW3_UNCEI</name>
<dbReference type="EMBL" id="JABFRW010000055">
    <property type="protein sequence ID" value="NOT33548.1"/>
    <property type="molecule type" value="Genomic_DNA"/>
</dbReference>
<dbReference type="SUPFAM" id="SSF103190">
    <property type="entry name" value="Sensory domain-like"/>
    <property type="match status" value="1"/>
</dbReference>
<dbReference type="AlphaFoldDB" id="A0A849SCW3"/>
<dbReference type="Pfam" id="PF00512">
    <property type="entry name" value="HisKA"/>
    <property type="match status" value="1"/>
</dbReference>
<dbReference type="InterPro" id="IPR004358">
    <property type="entry name" value="Sig_transdc_His_kin-like_C"/>
</dbReference>
<evidence type="ECO:0000256" key="4">
    <source>
        <dbReference type="ARBA" id="ARBA00022475"/>
    </source>
</evidence>
<evidence type="ECO:0000256" key="2">
    <source>
        <dbReference type="ARBA" id="ARBA00004651"/>
    </source>
</evidence>
<dbReference type="SUPFAM" id="SSF55874">
    <property type="entry name" value="ATPase domain of HSP90 chaperone/DNA topoisomerase II/histidine kinase"/>
    <property type="match status" value="1"/>
</dbReference>
<evidence type="ECO:0000259" key="13">
    <source>
        <dbReference type="PROSITE" id="PS50109"/>
    </source>
</evidence>
<dbReference type="SUPFAM" id="SSF158472">
    <property type="entry name" value="HAMP domain-like"/>
    <property type="match status" value="1"/>
</dbReference>
<comment type="subcellular location">
    <subcellularLocation>
        <location evidence="2">Cell membrane</location>
        <topology evidence="2">Multi-pass membrane protein</topology>
    </subcellularLocation>
</comment>